<dbReference type="RefSeq" id="WP_172343754.1">
    <property type="nucleotide sequence ID" value="NZ_CASYYZ010000140.1"/>
</dbReference>
<proteinExistence type="predicted"/>
<name>A0ABX2AYZ6_9BACT</name>
<dbReference type="InterPro" id="IPR036514">
    <property type="entry name" value="SGNH_hydro_sf"/>
</dbReference>
<gene>
    <name evidence="2" type="ORF">HPS54_01750</name>
</gene>
<protein>
    <submittedName>
        <fullName evidence="2">SGNH/GDSL hydrolase family protein</fullName>
    </submittedName>
</protein>
<dbReference type="Proteomes" id="UP000820977">
    <property type="component" value="Unassembled WGS sequence"/>
</dbReference>
<dbReference type="Pfam" id="PF13472">
    <property type="entry name" value="Lipase_GDSL_2"/>
    <property type="match status" value="1"/>
</dbReference>
<accession>A0ABX2AYZ6</accession>
<dbReference type="SUPFAM" id="SSF52266">
    <property type="entry name" value="SGNH hydrolase"/>
    <property type="match status" value="1"/>
</dbReference>
<evidence type="ECO:0000313" key="3">
    <source>
        <dbReference type="Proteomes" id="UP000820977"/>
    </source>
</evidence>
<sequence>MVRMITFMLSWLLLYTCNTGIRAQHAGISAVQANSNMNVVILGDSNTSIGGDACDRPQGWSKWFRDKFAPATCRSYARSGATWTNTVRTTYNTKEYTEKLSDNNVIYNQVNRLKEDCDAKRHVEPNLILIAAGTNDAWFSTSRPGVFSKTADNAFEYDGGFITGRKASDIRTLAGSVRYCCEMLMERFPDAQIILLTPMQSVAAGTDGIRRAGDIIEGCAHRMGLGVIRQDRESCVYYIREKKSARYTIDGTHTSEDGARRNGCYIANRVSAMLQM</sequence>
<dbReference type="CDD" id="cd00229">
    <property type="entry name" value="SGNH_hydrolase"/>
    <property type="match status" value="1"/>
</dbReference>
<dbReference type="GO" id="GO:0016787">
    <property type="term" value="F:hydrolase activity"/>
    <property type="evidence" value="ECO:0007669"/>
    <property type="project" value="UniProtKB-KW"/>
</dbReference>
<keyword evidence="2" id="KW-0378">Hydrolase</keyword>
<feature type="domain" description="SGNH hydrolase-type esterase" evidence="1">
    <location>
        <begin position="41"/>
        <end position="260"/>
    </location>
</feature>
<comment type="caution">
    <text evidence="2">The sequence shown here is derived from an EMBL/GenBank/DDBJ whole genome shotgun (WGS) entry which is preliminary data.</text>
</comment>
<reference evidence="2 3" key="1">
    <citation type="submission" date="2020-05" db="EMBL/GenBank/DDBJ databases">
        <title>Distinct polysaccharide utilization as determinants for interspecies competition between intestinal Prevotella spp.</title>
        <authorList>
            <person name="Galvez E.J.C."/>
            <person name="Iljazovic A."/>
            <person name="Strowig T."/>
        </authorList>
    </citation>
    <scope>NUCLEOTIDE SEQUENCE [LARGE SCALE GENOMIC DNA]</scope>
    <source>
        <strain evidence="2 3">PCHR</strain>
    </source>
</reference>
<evidence type="ECO:0000313" key="2">
    <source>
        <dbReference type="EMBL" id="NPE24253.1"/>
    </source>
</evidence>
<evidence type="ECO:0000259" key="1">
    <source>
        <dbReference type="Pfam" id="PF13472"/>
    </source>
</evidence>
<dbReference type="EMBL" id="JABKKJ010000002">
    <property type="protein sequence ID" value="NPE24253.1"/>
    <property type="molecule type" value="Genomic_DNA"/>
</dbReference>
<keyword evidence="3" id="KW-1185">Reference proteome</keyword>
<organism evidence="2 3">
    <name type="scientific">Xylanibacter caecicola</name>
    <dbReference type="NCBI Taxonomy" id="2736294"/>
    <lineage>
        <taxon>Bacteria</taxon>
        <taxon>Pseudomonadati</taxon>
        <taxon>Bacteroidota</taxon>
        <taxon>Bacteroidia</taxon>
        <taxon>Bacteroidales</taxon>
        <taxon>Prevotellaceae</taxon>
        <taxon>Xylanibacter</taxon>
    </lineage>
</organism>
<dbReference type="InterPro" id="IPR013830">
    <property type="entry name" value="SGNH_hydro"/>
</dbReference>
<dbReference type="Gene3D" id="3.40.50.1110">
    <property type="entry name" value="SGNH hydrolase"/>
    <property type="match status" value="1"/>
</dbReference>